<evidence type="ECO:0000256" key="4">
    <source>
        <dbReference type="ARBA" id="ARBA00022741"/>
    </source>
</evidence>
<keyword evidence="1 9" id="KW-0820">tRNA-binding</keyword>
<sequence length="360" mass="39961">MSMNAVKKKVFVALSGGVDSSVAALLLAQSGKYEVIGAHMKCWSEGAYCTSEQDAEDARRVAEILNIPFYAFDLEKEYRASVYEYMVREYKAGRTPNPDVMCNKEIKFGIFLQKALSLGADYIATGHYVRGDEHNGVHTLSIAGDQHKDQSYFLWTLTQEQLRHALFPLGEHTKDKVREKAREFGLPTHAKKDSQGLCFVGDIDFRSFMQEILPKREGQVLTAAGKEIGTHEGAEFYTIGQRHGIGIGGGIPYYVISTDVRTNTITVAEGPYEEALFASETYVADIHWIAGRAPVLPLKCDVRIRYRQPLQKATIVHDGDRIKVEFESPQRAVTPGQSVVLYATEESSVGRQMLGGGVIS</sequence>
<dbReference type="Pfam" id="PF20259">
    <property type="entry name" value="tRNA_Me_trans_M"/>
    <property type="match status" value="1"/>
</dbReference>
<evidence type="ECO:0000256" key="1">
    <source>
        <dbReference type="ARBA" id="ARBA00022555"/>
    </source>
</evidence>
<keyword evidence="3 9" id="KW-0819">tRNA processing</keyword>
<dbReference type="GO" id="GO:0005737">
    <property type="term" value="C:cytoplasm"/>
    <property type="evidence" value="ECO:0007669"/>
    <property type="project" value="UniProtKB-SubCell"/>
</dbReference>
<comment type="caution">
    <text evidence="12">The sequence shown here is derived from an EMBL/GenBank/DDBJ whole genome shotgun (WGS) entry which is preliminary data.</text>
</comment>
<dbReference type="InterPro" id="IPR014729">
    <property type="entry name" value="Rossmann-like_a/b/a_fold"/>
</dbReference>
<feature type="active site" description="Nucleophile" evidence="9">
    <location>
        <position position="102"/>
    </location>
</feature>
<feature type="region of interest" description="Interaction with target base in tRNA" evidence="9">
    <location>
        <begin position="97"/>
        <end position="99"/>
    </location>
</feature>
<dbReference type="PANTHER" id="PTHR11933:SF5">
    <property type="entry name" value="MITOCHONDRIAL TRNA-SPECIFIC 2-THIOURIDYLASE 1"/>
    <property type="match status" value="1"/>
</dbReference>
<evidence type="ECO:0000313" key="13">
    <source>
        <dbReference type="Proteomes" id="UP000231503"/>
    </source>
</evidence>
<dbReference type="NCBIfam" id="NF001138">
    <property type="entry name" value="PRK00143.1"/>
    <property type="match status" value="1"/>
</dbReference>
<reference evidence="13" key="1">
    <citation type="submission" date="2017-09" db="EMBL/GenBank/DDBJ databases">
        <title>Depth-based differentiation of microbial function through sediment-hosted aquifers and enrichment of novel symbionts in the deep terrestrial subsurface.</title>
        <authorList>
            <person name="Probst A.J."/>
            <person name="Ladd B."/>
            <person name="Jarett J.K."/>
            <person name="Geller-Mcgrath D.E."/>
            <person name="Sieber C.M.K."/>
            <person name="Emerson J.B."/>
            <person name="Anantharaman K."/>
            <person name="Thomas B.C."/>
            <person name="Malmstrom R."/>
            <person name="Stieglmeier M."/>
            <person name="Klingl A."/>
            <person name="Woyke T."/>
            <person name="Ryan C.M."/>
            <person name="Banfield J.F."/>
        </authorList>
    </citation>
    <scope>NUCLEOTIDE SEQUENCE [LARGE SCALE GENOMIC DNA]</scope>
</reference>
<dbReference type="InterPro" id="IPR004506">
    <property type="entry name" value="MnmA-like"/>
</dbReference>
<dbReference type="CDD" id="cd01998">
    <property type="entry name" value="MnmA_TRMU-like"/>
    <property type="match status" value="1"/>
</dbReference>
<dbReference type="Pfam" id="PF20258">
    <property type="entry name" value="tRNA_Me_trans_C"/>
    <property type="match status" value="1"/>
</dbReference>
<organism evidence="12 13">
    <name type="scientific">Candidatus Niyogibacteria bacterium CG10_big_fil_rev_8_21_14_0_10_46_36</name>
    <dbReference type="NCBI Taxonomy" id="1974726"/>
    <lineage>
        <taxon>Bacteria</taxon>
        <taxon>Candidatus Niyogiibacteriota</taxon>
    </lineage>
</organism>
<dbReference type="Pfam" id="PF03054">
    <property type="entry name" value="tRNA_Me_trans"/>
    <property type="match status" value="1"/>
</dbReference>
<keyword evidence="4 9" id="KW-0547">Nucleotide-binding</keyword>
<dbReference type="GO" id="GO:0000049">
    <property type="term" value="F:tRNA binding"/>
    <property type="evidence" value="ECO:0007669"/>
    <property type="project" value="UniProtKB-KW"/>
</dbReference>
<dbReference type="GO" id="GO:0005524">
    <property type="term" value="F:ATP binding"/>
    <property type="evidence" value="ECO:0007669"/>
    <property type="project" value="UniProtKB-KW"/>
</dbReference>
<dbReference type="Proteomes" id="UP000231503">
    <property type="component" value="Unassembled WGS sequence"/>
</dbReference>
<evidence type="ECO:0000256" key="7">
    <source>
        <dbReference type="ARBA" id="ARBA00023157"/>
    </source>
</evidence>
<dbReference type="EC" id="2.8.1.13" evidence="9"/>
<gene>
    <name evidence="9" type="primary">mnmA</name>
    <name evidence="12" type="ORF">COU47_03485</name>
</gene>
<comment type="subcellular location">
    <subcellularLocation>
        <location evidence="9">Cytoplasm</location>
    </subcellularLocation>
</comment>
<protein>
    <recommendedName>
        <fullName evidence="9">tRNA-specific 2-thiouridylase MnmA</fullName>
        <ecNumber evidence="9">2.8.1.13</ecNumber>
    </recommendedName>
</protein>
<feature type="active site" description="Cysteine persulfide intermediate" evidence="9">
    <location>
        <position position="198"/>
    </location>
</feature>
<dbReference type="InterPro" id="IPR046885">
    <property type="entry name" value="MnmA-like_C"/>
</dbReference>
<dbReference type="NCBIfam" id="TIGR00420">
    <property type="entry name" value="trmU"/>
    <property type="match status" value="1"/>
</dbReference>
<keyword evidence="7" id="KW-1015">Disulfide bond</keyword>
<dbReference type="SUPFAM" id="SSF52402">
    <property type="entry name" value="Adenine nucleotide alpha hydrolases-like"/>
    <property type="match status" value="1"/>
</dbReference>
<comment type="catalytic activity">
    <reaction evidence="8 9">
        <text>S-sulfanyl-L-cysteinyl-[protein] + uridine(34) in tRNA + AH2 + ATP = 2-thiouridine(34) in tRNA + L-cysteinyl-[protein] + A + AMP + diphosphate + H(+)</text>
        <dbReference type="Rhea" id="RHEA:47032"/>
        <dbReference type="Rhea" id="RHEA-COMP:10131"/>
        <dbReference type="Rhea" id="RHEA-COMP:11726"/>
        <dbReference type="Rhea" id="RHEA-COMP:11727"/>
        <dbReference type="Rhea" id="RHEA-COMP:11728"/>
        <dbReference type="ChEBI" id="CHEBI:13193"/>
        <dbReference type="ChEBI" id="CHEBI:15378"/>
        <dbReference type="ChEBI" id="CHEBI:17499"/>
        <dbReference type="ChEBI" id="CHEBI:29950"/>
        <dbReference type="ChEBI" id="CHEBI:30616"/>
        <dbReference type="ChEBI" id="CHEBI:33019"/>
        <dbReference type="ChEBI" id="CHEBI:61963"/>
        <dbReference type="ChEBI" id="CHEBI:65315"/>
        <dbReference type="ChEBI" id="CHEBI:87170"/>
        <dbReference type="ChEBI" id="CHEBI:456215"/>
        <dbReference type="EC" id="2.8.1.13"/>
    </reaction>
</comment>
<feature type="domain" description="tRNA-specific 2-thiouridylase MnmA-like central" evidence="11">
    <location>
        <begin position="207"/>
        <end position="268"/>
    </location>
</feature>
<evidence type="ECO:0000256" key="5">
    <source>
        <dbReference type="ARBA" id="ARBA00022840"/>
    </source>
</evidence>
<keyword evidence="6 9" id="KW-0694">RNA-binding</keyword>
<dbReference type="FunFam" id="2.30.30.280:FF:000001">
    <property type="entry name" value="tRNA-specific 2-thiouridylase MnmA"/>
    <property type="match status" value="1"/>
</dbReference>
<keyword evidence="5 9" id="KW-0067">ATP-binding</keyword>
<evidence type="ECO:0000313" key="12">
    <source>
        <dbReference type="EMBL" id="PIR69406.1"/>
    </source>
</evidence>
<dbReference type="Gene3D" id="2.30.30.280">
    <property type="entry name" value="Adenine nucleotide alpha hydrolases-like domains"/>
    <property type="match status" value="1"/>
</dbReference>
<keyword evidence="9" id="KW-0963">Cytoplasm</keyword>
<feature type="binding site" evidence="9">
    <location>
        <begin position="13"/>
        <end position="20"/>
    </location>
    <ligand>
        <name>ATP</name>
        <dbReference type="ChEBI" id="CHEBI:30616"/>
    </ligand>
</feature>
<dbReference type="InterPro" id="IPR046884">
    <property type="entry name" value="MnmA-like_central"/>
</dbReference>
<dbReference type="GO" id="GO:0002143">
    <property type="term" value="P:tRNA wobble position uridine thiolation"/>
    <property type="evidence" value="ECO:0007669"/>
    <property type="project" value="TreeGrafter"/>
</dbReference>
<dbReference type="PANTHER" id="PTHR11933">
    <property type="entry name" value="TRNA 5-METHYLAMINOMETHYL-2-THIOURIDYLATE -METHYLTRANSFERASE"/>
    <property type="match status" value="1"/>
</dbReference>
<evidence type="ECO:0000256" key="3">
    <source>
        <dbReference type="ARBA" id="ARBA00022694"/>
    </source>
</evidence>
<feature type="region of interest" description="Interaction with tRNA" evidence="9">
    <location>
        <begin position="305"/>
        <end position="306"/>
    </location>
</feature>
<feature type="region of interest" description="Interaction with tRNA" evidence="9">
    <location>
        <begin position="148"/>
        <end position="150"/>
    </location>
</feature>
<evidence type="ECO:0000259" key="10">
    <source>
        <dbReference type="Pfam" id="PF20258"/>
    </source>
</evidence>
<name>A0A2H0TCX1_9BACT</name>
<evidence type="ECO:0000256" key="6">
    <source>
        <dbReference type="ARBA" id="ARBA00022884"/>
    </source>
</evidence>
<feature type="binding site" evidence="9">
    <location>
        <position position="126"/>
    </location>
    <ligand>
        <name>ATP</name>
        <dbReference type="ChEBI" id="CHEBI:30616"/>
    </ligand>
</feature>
<keyword evidence="2 9" id="KW-0808">Transferase</keyword>
<accession>A0A2H0TCX1</accession>
<dbReference type="InterPro" id="IPR023382">
    <property type="entry name" value="MnmA-like_central_sf"/>
</dbReference>
<comment type="caution">
    <text evidence="9">Lacks conserved residue(s) required for the propagation of feature annotation.</text>
</comment>
<dbReference type="GO" id="GO:0103016">
    <property type="term" value="F:tRNA-uridine 2-sulfurtransferase activity"/>
    <property type="evidence" value="ECO:0007669"/>
    <property type="project" value="UniProtKB-EC"/>
</dbReference>
<feature type="domain" description="tRNA-specific 2-thiouridylase MnmA-like C-terminal" evidence="10">
    <location>
        <begin position="281"/>
        <end position="359"/>
    </location>
</feature>
<feature type="site" description="Interaction with tRNA" evidence="9">
    <location>
        <position position="337"/>
    </location>
</feature>
<evidence type="ECO:0000256" key="2">
    <source>
        <dbReference type="ARBA" id="ARBA00022679"/>
    </source>
</evidence>
<evidence type="ECO:0000256" key="8">
    <source>
        <dbReference type="ARBA" id="ARBA00051542"/>
    </source>
</evidence>
<feature type="site" description="Interaction with tRNA" evidence="9">
    <location>
        <position position="127"/>
    </location>
</feature>
<dbReference type="AlphaFoldDB" id="A0A2H0TCX1"/>
<dbReference type="Gene3D" id="3.40.50.620">
    <property type="entry name" value="HUPs"/>
    <property type="match status" value="1"/>
</dbReference>
<comment type="function">
    <text evidence="9">Catalyzes the 2-thiolation of uridine at the wobble position (U34) of tRNA, leading to the formation of s(2)U34.</text>
</comment>
<dbReference type="FunFam" id="3.40.50.620:FF:000115">
    <property type="entry name" value="tRNA-specific 2-thiouridylase MnmA"/>
    <property type="match status" value="1"/>
</dbReference>
<feature type="binding site" evidence="9">
    <location>
        <position position="40"/>
    </location>
    <ligand>
        <name>ATP</name>
        <dbReference type="ChEBI" id="CHEBI:30616"/>
    </ligand>
</feature>
<comment type="similarity">
    <text evidence="9">Belongs to the MnmA/TRMU family.</text>
</comment>
<evidence type="ECO:0000259" key="11">
    <source>
        <dbReference type="Pfam" id="PF20259"/>
    </source>
</evidence>
<dbReference type="EMBL" id="PFCO01000008">
    <property type="protein sequence ID" value="PIR69406.1"/>
    <property type="molecule type" value="Genomic_DNA"/>
</dbReference>
<proteinExistence type="inferred from homology"/>
<dbReference type="HAMAP" id="MF_00144">
    <property type="entry name" value="tRNA_thiouridyl_MnmA"/>
    <property type="match status" value="1"/>
</dbReference>
<dbReference type="Gene3D" id="2.40.30.10">
    <property type="entry name" value="Translation factors"/>
    <property type="match status" value="1"/>
</dbReference>
<evidence type="ECO:0000256" key="9">
    <source>
        <dbReference type="HAMAP-Rule" id="MF_00144"/>
    </source>
</evidence>